<comment type="caution">
    <text evidence="2">The sequence shown here is derived from an EMBL/GenBank/DDBJ whole genome shotgun (WGS) entry which is preliminary data.</text>
</comment>
<name>A0A2M9BMC6_9BACT</name>
<organism evidence="2 3">
    <name type="scientific">Hymenobacter chitinivorans DSM 11115</name>
    <dbReference type="NCBI Taxonomy" id="1121954"/>
    <lineage>
        <taxon>Bacteria</taxon>
        <taxon>Pseudomonadati</taxon>
        <taxon>Bacteroidota</taxon>
        <taxon>Cytophagia</taxon>
        <taxon>Cytophagales</taxon>
        <taxon>Hymenobacteraceae</taxon>
        <taxon>Hymenobacter</taxon>
    </lineage>
</organism>
<evidence type="ECO:0000313" key="3">
    <source>
        <dbReference type="Proteomes" id="UP000228535"/>
    </source>
</evidence>
<dbReference type="GO" id="GO:0004180">
    <property type="term" value="F:carboxypeptidase activity"/>
    <property type="evidence" value="ECO:0007669"/>
    <property type="project" value="UniProtKB-KW"/>
</dbReference>
<dbReference type="Gene3D" id="2.60.40.1120">
    <property type="entry name" value="Carboxypeptidase-like, regulatory domain"/>
    <property type="match status" value="1"/>
</dbReference>
<gene>
    <name evidence="2" type="ORF">CLV45_0463</name>
</gene>
<keyword evidence="2" id="KW-0645">Protease</keyword>
<evidence type="ECO:0000256" key="1">
    <source>
        <dbReference type="SAM" id="SignalP"/>
    </source>
</evidence>
<protein>
    <submittedName>
        <fullName evidence="2">Carboxypeptidase-like protein</fullName>
    </submittedName>
</protein>
<keyword evidence="2" id="KW-0121">Carboxypeptidase</keyword>
<sequence length="320" mass="35212">MRAPSASTGCHLALPMKLPLFLCFLLLGSWSARAQTTTVSGRIIDAKSKEGLPGVTILQLNTVNGVSSSFDGSFSLTVPGQSDSVTISVSAIGYVKQQRRVAAGSSTMLRLESDPRTINSDDMVVYFRYRGGLTSGLRYAPYGASAQIFGRRFIRIPLNISGSYHTNFKRNYAATVSVDLPALPKLGPLHFSEKLDYQHLRAEAANAQFSSYSTTLGLTLYPRATSQSELLLSAGYARYQPLPPTETTTSTGYGYGLGFRYSLPYPLEVDLQAQATRWPSYWQFQGSISRFMGQQFQLSLTANQLRSYTEVSLTLSRSFY</sequence>
<accession>A0A2M9BMC6</accession>
<dbReference type="InterPro" id="IPR008969">
    <property type="entry name" value="CarboxyPept-like_regulatory"/>
</dbReference>
<keyword evidence="1" id="KW-0732">Signal</keyword>
<reference evidence="2 3" key="1">
    <citation type="submission" date="2017-11" db="EMBL/GenBank/DDBJ databases">
        <title>Genomic Encyclopedia of Archaeal and Bacterial Type Strains, Phase II (KMG-II): From Individual Species to Whole Genera.</title>
        <authorList>
            <person name="Goeker M."/>
        </authorList>
    </citation>
    <scope>NUCLEOTIDE SEQUENCE [LARGE SCALE GENOMIC DNA]</scope>
    <source>
        <strain evidence="2 3">DSM 11115</strain>
    </source>
</reference>
<proteinExistence type="predicted"/>
<feature type="chain" id="PRO_5014863957" evidence="1">
    <location>
        <begin position="35"/>
        <end position="320"/>
    </location>
</feature>
<dbReference type="Proteomes" id="UP000228535">
    <property type="component" value="Unassembled WGS sequence"/>
</dbReference>
<keyword evidence="2" id="KW-0378">Hydrolase</keyword>
<evidence type="ECO:0000313" key="2">
    <source>
        <dbReference type="EMBL" id="PJJ59050.1"/>
    </source>
</evidence>
<feature type="signal peptide" evidence="1">
    <location>
        <begin position="1"/>
        <end position="34"/>
    </location>
</feature>
<keyword evidence="3" id="KW-1185">Reference proteome</keyword>
<dbReference type="EMBL" id="PGFA01000001">
    <property type="protein sequence ID" value="PJJ59050.1"/>
    <property type="molecule type" value="Genomic_DNA"/>
</dbReference>
<dbReference type="SUPFAM" id="SSF49464">
    <property type="entry name" value="Carboxypeptidase regulatory domain-like"/>
    <property type="match status" value="1"/>
</dbReference>
<dbReference type="Pfam" id="PF13715">
    <property type="entry name" value="CarbopepD_reg_2"/>
    <property type="match status" value="1"/>
</dbReference>
<dbReference type="AlphaFoldDB" id="A0A2M9BMC6"/>